<dbReference type="PANTHER" id="PTHR11544">
    <property type="entry name" value="COLD SHOCK DOMAIN CONTAINING PROTEINS"/>
    <property type="match status" value="1"/>
</dbReference>
<feature type="domain" description="CSD" evidence="3">
    <location>
        <begin position="11"/>
        <end position="75"/>
    </location>
</feature>
<dbReference type="EMBL" id="BSYA01000164">
    <property type="protein sequence ID" value="GMG35321.1"/>
    <property type="molecule type" value="Genomic_DNA"/>
</dbReference>
<dbReference type="Pfam" id="PF00313">
    <property type="entry name" value="CSD"/>
    <property type="match status" value="1"/>
</dbReference>
<dbReference type="CDD" id="cd04458">
    <property type="entry name" value="CSP_CDS"/>
    <property type="match status" value="1"/>
</dbReference>
<reference evidence="4" key="1">
    <citation type="submission" date="2023-04" db="EMBL/GenBank/DDBJ databases">
        <title>Aspergillus oryzae NBRC 4228.</title>
        <authorList>
            <person name="Ichikawa N."/>
            <person name="Sato H."/>
            <person name="Tonouchi N."/>
        </authorList>
    </citation>
    <scope>NUCLEOTIDE SEQUENCE</scope>
    <source>
        <strain evidence="4">NBRC 4228</strain>
    </source>
</reference>
<dbReference type="GO" id="GO:0003676">
    <property type="term" value="F:nucleic acid binding"/>
    <property type="evidence" value="ECO:0007669"/>
    <property type="project" value="InterPro"/>
</dbReference>
<organism evidence="4 5">
    <name type="scientific">Aspergillus oryzae</name>
    <name type="common">Yellow koji mold</name>
    <dbReference type="NCBI Taxonomy" id="5062"/>
    <lineage>
        <taxon>Eukaryota</taxon>
        <taxon>Fungi</taxon>
        <taxon>Dikarya</taxon>
        <taxon>Ascomycota</taxon>
        <taxon>Pezizomycotina</taxon>
        <taxon>Eurotiomycetes</taxon>
        <taxon>Eurotiomycetidae</taxon>
        <taxon>Eurotiales</taxon>
        <taxon>Aspergillaceae</taxon>
        <taxon>Aspergillus</taxon>
        <taxon>Aspergillus subgen. Circumdati</taxon>
    </lineage>
</organism>
<dbReference type="Proteomes" id="UP001165205">
    <property type="component" value="Unassembled WGS sequence"/>
</dbReference>
<comment type="subcellular location">
    <subcellularLocation>
        <location evidence="1">Cytoplasm</location>
    </subcellularLocation>
</comment>
<dbReference type="PROSITE" id="PS51857">
    <property type="entry name" value="CSD_2"/>
    <property type="match status" value="1"/>
</dbReference>
<name>A0AAN4YS38_ASPOZ</name>
<dbReference type="AlphaFoldDB" id="A0AAN4YS38"/>
<dbReference type="InterPro" id="IPR050181">
    <property type="entry name" value="Cold_shock_domain"/>
</dbReference>
<evidence type="ECO:0000256" key="1">
    <source>
        <dbReference type="ARBA" id="ARBA00004496"/>
    </source>
</evidence>
<dbReference type="SUPFAM" id="SSF50249">
    <property type="entry name" value="Nucleic acid-binding proteins"/>
    <property type="match status" value="1"/>
</dbReference>
<dbReference type="SMART" id="SM00357">
    <property type="entry name" value="CSP"/>
    <property type="match status" value="1"/>
</dbReference>
<dbReference type="InterPro" id="IPR012340">
    <property type="entry name" value="NA-bd_OB-fold"/>
</dbReference>
<evidence type="ECO:0000313" key="5">
    <source>
        <dbReference type="Proteomes" id="UP001165205"/>
    </source>
</evidence>
<dbReference type="InterPro" id="IPR011129">
    <property type="entry name" value="CSD"/>
</dbReference>
<protein>
    <submittedName>
        <fullName evidence="4">Unnamed protein product</fullName>
    </submittedName>
</protein>
<evidence type="ECO:0000259" key="3">
    <source>
        <dbReference type="PROSITE" id="PS51857"/>
    </source>
</evidence>
<evidence type="ECO:0000313" key="4">
    <source>
        <dbReference type="EMBL" id="GMG35321.1"/>
    </source>
</evidence>
<evidence type="ECO:0000256" key="2">
    <source>
        <dbReference type="ARBA" id="ARBA00022490"/>
    </source>
</evidence>
<gene>
    <name evidence="4" type="ORF">Aory04_001054600</name>
</gene>
<proteinExistence type="predicted"/>
<accession>A0AAN4YS38</accession>
<dbReference type="InterPro" id="IPR012156">
    <property type="entry name" value="Cold_shock_CspA"/>
</dbReference>
<dbReference type="GO" id="GO:0005737">
    <property type="term" value="C:cytoplasm"/>
    <property type="evidence" value="ECO:0007669"/>
    <property type="project" value="UniProtKB-SubCell"/>
</dbReference>
<dbReference type="PRINTS" id="PR00050">
    <property type="entry name" value="COLDSHOCK"/>
</dbReference>
<dbReference type="PIRSF" id="PIRSF002599">
    <property type="entry name" value="Cold_shock_A"/>
    <property type="match status" value="1"/>
</dbReference>
<dbReference type="InterPro" id="IPR002059">
    <property type="entry name" value="CSP_DNA-bd"/>
</dbReference>
<keyword evidence="2" id="KW-0963">Cytoplasm</keyword>
<comment type="caution">
    <text evidence="4">The sequence shown here is derived from an EMBL/GenBank/DDBJ whole genome shotgun (WGS) entry which is preliminary data.</text>
</comment>
<dbReference type="Gene3D" id="2.40.50.140">
    <property type="entry name" value="Nucleic acid-binding proteins"/>
    <property type="match status" value="1"/>
</dbReference>
<sequence>MSDEETSDEETQSGTVKWFIDEKGYGFITPDSGGDDLFVDFRDILKPGQTLEDGERVTFILKQSRRGPTARYVQPEADD</sequence>